<dbReference type="EMBL" id="CP121252">
    <property type="protein sequence ID" value="WFP17592.1"/>
    <property type="molecule type" value="Genomic_DNA"/>
</dbReference>
<evidence type="ECO:0000313" key="3">
    <source>
        <dbReference type="Proteomes" id="UP001219037"/>
    </source>
</evidence>
<gene>
    <name evidence="2" type="ORF">P8192_05680</name>
</gene>
<dbReference type="Proteomes" id="UP001219037">
    <property type="component" value="Chromosome"/>
</dbReference>
<protein>
    <submittedName>
        <fullName evidence="2">Uncharacterized protein</fullName>
    </submittedName>
</protein>
<evidence type="ECO:0000313" key="2">
    <source>
        <dbReference type="EMBL" id="WFP17592.1"/>
    </source>
</evidence>
<keyword evidence="3" id="KW-1185">Reference proteome</keyword>
<proteinExistence type="predicted"/>
<feature type="region of interest" description="Disordered" evidence="1">
    <location>
        <begin position="27"/>
        <end position="59"/>
    </location>
</feature>
<accession>A0ABY8HAD8</accession>
<evidence type="ECO:0000256" key="1">
    <source>
        <dbReference type="SAM" id="MobiDB-lite"/>
    </source>
</evidence>
<feature type="region of interest" description="Disordered" evidence="1">
    <location>
        <begin position="112"/>
        <end position="134"/>
    </location>
</feature>
<sequence>MTAHDASHMVRLAGTLMLGALLLTGCREGAPGTEETPEPTASTTATSAEETPSATDPEDLTEEHLAQALLDLLGEDTEILTGEAVLAQQVLRQQWSDVESAEPAECLATLVGSGSHEDGADTAEPSEEETPGPLEEAGATLAAAGTTVDASQPGSYIIEQLTVMTFDSPEAASEYVLNQRDVAIRCDTVDVTLGNGTQLRADTEVTELSHHTDEALELLNSIVPAESEDDEEEQGSAQLPSMDISTVLVRDGDQVYSYLSSEPSDVGVGLTFIDQLSESLRLEES</sequence>
<name>A0ABY8HAD8_9MICC</name>
<feature type="compositionally biased region" description="Acidic residues" evidence="1">
    <location>
        <begin position="120"/>
        <end position="130"/>
    </location>
</feature>
<reference evidence="2 3" key="1">
    <citation type="submission" date="2023-04" db="EMBL/GenBank/DDBJ databases">
        <title>Funneling lignin-derived compounds into biodiesel using alkali-halophilic Citricoccus sp. P2.</title>
        <authorList>
            <person name="Luo C.-B."/>
        </authorList>
    </citation>
    <scope>NUCLEOTIDE SEQUENCE [LARGE SCALE GENOMIC DNA]</scope>
    <source>
        <strain evidence="2 3">P2</strain>
    </source>
</reference>
<dbReference type="RefSeq" id="WP_278159220.1">
    <property type="nucleotide sequence ID" value="NZ_CP121252.1"/>
</dbReference>
<feature type="compositionally biased region" description="Low complexity" evidence="1">
    <location>
        <begin position="27"/>
        <end position="55"/>
    </location>
</feature>
<organism evidence="2 3">
    <name type="scientific">Citricoccus muralis</name>
    <dbReference type="NCBI Taxonomy" id="169134"/>
    <lineage>
        <taxon>Bacteria</taxon>
        <taxon>Bacillati</taxon>
        <taxon>Actinomycetota</taxon>
        <taxon>Actinomycetes</taxon>
        <taxon>Micrococcales</taxon>
        <taxon>Micrococcaceae</taxon>
        <taxon>Citricoccus</taxon>
    </lineage>
</organism>